<organism evidence="1">
    <name type="scientific">viral metagenome</name>
    <dbReference type="NCBI Taxonomy" id="1070528"/>
    <lineage>
        <taxon>unclassified sequences</taxon>
        <taxon>metagenomes</taxon>
        <taxon>organismal metagenomes</taxon>
    </lineage>
</organism>
<dbReference type="EMBL" id="MT141321">
    <property type="protein sequence ID" value="QJA58394.1"/>
    <property type="molecule type" value="Genomic_DNA"/>
</dbReference>
<reference evidence="1" key="1">
    <citation type="submission" date="2020-03" db="EMBL/GenBank/DDBJ databases">
        <title>The deep terrestrial virosphere.</title>
        <authorList>
            <person name="Holmfeldt K."/>
            <person name="Nilsson E."/>
            <person name="Simone D."/>
            <person name="Lopez-Fernandez M."/>
            <person name="Wu X."/>
            <person name="de Brujin I."/>
            <person name="Lundin D."/>
            <person name="Andersson A."/>
            <person name="Bertilsson S."/>
            <person name="Dopson M."/>
        </authorList>
    </citation>
    <scope>NUCLEOTIDE SEQUENCE</scope>
    <source>
        <strain evidence="2">MM415A02088</strain>
        <strain evidence="1">MM415B01456</strain>
    </source>
</reference>
<evidence type="ECO:0000313" key="1">
    <source>
        <dbReference type="EMBL" id="QJA58394.1"/>
    </source>
</evidence>
<evidence type="ECO:0000313" key="2">
    <source>
        <dbReference type="EMBL" id="QJA74171.1"/>
    </source>
</evidence>
<proteinExistence type="predicted"/>
<dbReference type="AlphaFoldDB" id="A0A6M3ILW5"/>
<gene>
    <name evidence="2" type="ORF">MM415A02088_0004</name>
    <name evidence="1" type="ORF">MM415B01456_0016</name>
</gene>
<name>A0A6M3ILW5_9ZZZZ</name>
<protein>
    <submittedName>
        <fullName evidence="1">Uncharacterized protein</fullName>
    </submittedName>
</protein>
<accession>A0A6M3ILW5</accession>
<dbReference type="EMBL" id="MT142079">
    <property type="protein sequence ID" value="QJA74171.1"/>
    <property type="molecule type" value="Genomic_DNA"/>
</dbReference>
<sequence length="88" mass="10102">MRILFLILLLITVNAYAGDIPAPPPLPQETPVEQDYFQKIYTNWNTLEVTTTAPNGTTKGRRGKLLLYHATAMELWVNLDGETWWQQL</sequence>